<gene>
    <name evidence="2" type="primary">H</name>
    <name evidence="2" type="ordered locus">Avin_37440</name>
</gene>
<reference evidence="2 3" key="1">
    <citation type="journal article" date="2009" name="J. Bacteriol.">
        <title>Genome sequence of Azotobacter vinelandii, an obligate aerobe specialized to support diverse anaerobic metabolic processes.</title>
        <authorList>
            <person name="Setubal J.C."/>
            <person name="dos Santos P."/>
            <person name="Goldman B.S."/>
            <person name="Ertesvag H."/>
            <person name="Espin G."/>
            <person name="Rubio L.M."/>
            <person name="Valla S."/>
            <person name="Almeida N.F."/>
            <person name="Balasubramanian D."/>
            <person name="Cromes L."/>
            <person name="Curatti L."/>
            <person name="Du Z."/>
            <person name="Godsy E."/>
            <person name="Goodner B."/>
            <person name="Hellner-Burris K."/>
            <person name="Hernandez J.A."/>
            <person name="Houmiel K."/>
            <person name="Imperial J."/>
            <person name="Kennedy C."/>
            <person name="Larson T.J."/>
            <person name="Latreille P."/>
            <person name="Ligon L.S."/>
            <person name="Lu J."/>
            <person name="Maerk M."/>
            <person name="Miller N.M."/>
            <person name="Norton S."/>
            <person name="O'Carroll I.P."/>
            <person name="Paulsen I."/>
            <person name="Raulfs E.C."/>
            <person name="Roemer R."/>
            <person name="Rosser J."/>
            <person name="Segura D."/>
            <person name="Slater S."/>
            <person name="Stricklin S.L."/>
            <person name="Studholme D.J."/>
            <person name="Sun J."/>
            <person name="Viana C.J."/>
            <person name="Wallin E."/>
            <person name="Wang B."/>
            <person name="Wheeler C."/>
            <person name="Zhu H."/>
            <person name="Dean D.R."/>
            <person name="Dixon R."/>
            <person name="Wood D."/>
        </authorList>
    </citation>
    <scope>NUCLEOTIDE SEQUENCE [LARGE SCALE GENOMIC DNA]</scope>
    <source>
        <strain evidence="3">DJ / ATCC BAA-1303</strain>
    </source>
</reference>
<dbReference type="HOGENOM" id="CLU_929543_0_0_6"/>
<dbReference type="Proteomes" id="UP000002424">
    <property type="component" value="Chromosome"/>
</dbReference>
<dbReference type="eggNOG" id="COG5301">
    <property type="taxonomic scope" value="Bacteria"/>
</dbReference>
<dbReference type="PANTHER" id="PTHR35191:SF1">
    <property type="entry name" value="PROPHAGE SIDE TAIL FIBER PROTEIN HOMOLOG STFQ-RELATED"/>
    <property type="match status" value="1"/>
</dbReference>
<evidence type="ECO:0000259" key="1">
    <source>
        <dbReference type="Pfam" id="PF12571"/>
    </source>
</evidence>
<dbReference type="InterPro" id="IPR051934">
    <property type="entry name" value="Phage_Tail_Fiber_Structural"/>
</dbReference>
<evidence type="ECO:0000313" key="3">
    <source>
        <dbReference type="Proteomes" id="UP000002424"/>
    </source>
</evidence>
<name>C1DS14_AZOVD</name>
<accession>C1DS14</accession>
<feature type="domain" description="Phage tail fibre protein N-terminal" evidence="1">
    <location>
        <begin position="5"/>
        <end position="162"/>
    </location>
</feature>
<evidence type="ECO:0000313" key="2">
    <source>
        <dbReference type="EMBL" id="ACO79889.1"/>
    </source>
</evidence>
<dbReference type="EnsemblBacteria" id="ACO79889">
    <property type="protein sequence ID" value="ACO79889"/>
    <property type="gene ID" value="Avin_37440"/>
</dbReference>
<dbReference type="AlphaFoldDB" id="C1DS14"/>
<dbReference type="OrthoDB" id="9810174at2"/>
<keyword evidence="3" id="KW-1185">Reference proteome</keyword>
<dbReference type="KEGG" id="avn:Avin_37440"/>
<dbReference type="PANTHER" id="PTHR35191">
    <property type="entry name" value="PROPHAGE SIDE TAIL FIBER PROTEIN HOMOLOG STFQ-RELATED"/>
    <property type="match status" value="1"/>
</dbReference>
<proteinExistence type="predicted"/>
<organism evidence="2 3">
    <name type="scientific">Azotobacter vinelandii (strain DJ / ATCC BAA-1303)</name>
    <dbReference type="NCBI Taxonomy" id="322710"/>
    <lineage>
        <taxon>Bacteria</taxon>
        <taxon>Pseudomonadati</taxon>
        <taxon>Pseudomonadota</taxon>
        <taxon>Gammaproteobacteria</taxon>
        <taxon>Pseudomonadales</taxon>
        <taxon>Pseudomonadaceae</taxon>
        <taxon>Azotobacter</taxon>
    </lineage>
</organism>
<dbReference type="InterPro" id="IPR022225">
    <property type="entry name" value="Phage_tail_fibre_N"/>
</dbReference>
<dbReference type="EMBL" id="CP001157">
    <property type="protein sequence ID" value="ACO79889.1"/>
    <property type="molecule type" value="Genomic_DNA"/>
</dbReference>
<dbReference type="RefSeq" id="WP_012702264.1">
    <property type="nucleotide sequence ID" value="NC_012560.1"/>
</dbReference>
<sequence>MSDPQDYYVLVTQTGLALEGASHGNQQPLRLAEMAVGDGLDAAAIADGALYYAEYDPDGSETALRHERWRGPLTKIEQHPTNPSWWIAEVAIPDEVGGWYVSEAALYTEDGELYAIAKYPPSLKPLWTSGAGRQIYVRLIFQVTQVAEVTVVVDPAVVYVSRGYVDDALAALELRTLTAPATGQPGQVPVRAAEPGSGNPIAWVAPGAIAGAALRKDAGFTAAVGARYYLADSIVVTLPQGSGLQAGDSIAFVKSIGAAPLIQAQVGDNIRHGEQIDSAVTFDIQSEIIFVWSGTTWEV</sequence>
<dbReference type="Pfam" id="PF12571">
    <property type="entry name" value="Phage_tail_fib"/>
    <property type="match status" value="1"/>
</dbReference>
<dbReference type="GeneID" id="88186719"/>
<protein>
    <submittedName>
        <fullName evidence="2">Phage P2 tail fiber gpH-like protein</fullName>
    </submittedName>
</protein>
<dbReference type="STRING" id="322710.Avin_37440"/>